<protein>
    <recommendedName>
        <fullName evidence="2">peptide-methionine (S)-S-oxide reductase</fullName>
        <ecNumber evidence="2">1.8.4.11</ecNumber>
    </recommendedName>
    <alternativeName>
        <fullName evidence="5">Peptide-methionine (S)-S-oxide reductase</fullName>
    </alternativeName>
    <alternativeName>
        <fullName evidence="4">Protein-methionine-S-oxide reductase</fullName>
    </alternativeName>
</protein>
<evidence type="ECO:0000256" key="4">
    <source>
        <dbReference type="ARBA" id="ARBA00030273"/>
    </source>
</evidence>
<evidence type="ECO:0000259" key="6">
    <source>
        <dbReference type="Pfam" id="PF01625"/>
    </source>
</evidence>
<evidence type="ECO:0000256" key="3">
    <source>
        <dbReference type="ARBA" id="ARBA00023002"/>
    </source>
</evidence>
<dbReference type="GO" id="GO:0005737">
    <property type="term" value="C:cytoplasm"/>
    <property type="evidence" value="ECO:0007669"/>
    <property type="project" value="TreeGrafter"/>
</dbReference>
<evidence type="ECO:0000256" key="5">
    <source>
        <dbReference type="ARBA" id="ARBA00030643"/>
    </source>
</evidence>
<name>A0A9W2XJH5_BETSP</name>
<dbReference type="PANTHER" id="PTHR42799">
    <property type="entry name" value="MITOCHONDRIAL PEPTIDE METHIONINE SULFOXIDE REDUCTASE"/>
    <property type="match status" value="1"/>
</dbReference>
<reference evidence="8" key="1">
    <citation type="submission" date="2025-08" db="UniProtKB">
        <authorList>
            <consortium name="RefSeq"/>
        </authorList>
    </citation>
    <scope>IDENTIFICATION</scope>
</reference>
<keyword evidence="7" id="KW-1185">Reference proteome</keyword>
<dbReference type="Pfam" id="PF01625">
    <property type="entry name" value="PMSR"/>
    <property type="match status" value="1"/>
</dbReference>
<accession>A0A9W2XJH5</accession>
<dbReference type="Gene3D" id="3.30.1060.10">
    <property type="entry name" value="Peptide methionine sulphoxide reductase MsrA"/>
    <property type="match status" value="1"/>
</dbReference>
<gene>
    <name evidence="8" type="primary">msrab</name>
</gene>
<dbReference type="GeneID" id="114848872"/>
<feature type="domain" description="Peptide methionine sulphoxide reductase MsrA" evidence="6">
    <location>
        <begin position="25"/>
        <end position="95"/>
    </location>
</feature>
<evidence type="ECO:0000256" key="1">
    <source>
        <dbReference type="ARBA" id="ARBA00005591"/>
    </source>
</evidence>
<evidence type="ECO:0000256" key="2">
    <source>
        <dbReference type="ARBA" id="ARBA00012502"/>
    </source>
</evidence>
<comment type="similarity">
    <text evidence="1">Belongs to the MsrA Met sulfoxide reductase family.</text>
</comment>
<feature type="non-terminal residue" evidence="8">
    <location>
        <position position="1"/>
    </location>
</feature>
<dbReference type="InterPro" id="IPR002569">
    <property type="entry name" value="Met_Sox_Rdtase_MsrA_dom"/>
</dbReference>
<evidence type="ECO:0000313" key="8">
    <source>
        <dbReference type="RefSeq" id="XP_055361799.1"/>
    </source>
</evidence>
<dbReference type="CTD" id="503993"/>
<dbReference type="EC" id="1.8.4.11" evidence="2"/>
<evidence type="ECO:0000313" key="7">
    <source>
        <dbReference type="Proteomes" id="UP000515150"/>
    </source>
</evidence>
<organism evidence="7 8">
    <name type="scientific">Betta splendens</name>
    <name type="common">Siamese fighting fish</name>
    <dbReference type="NCBI Taxonomy" id="158456"/>
    <lineage>
        <taxon>Eukaryota</taxon>
        <taxon>Metazoa</taxon>
        <taxon>Chordata</taxon>
        <taxon>Craniata</taxon>
        <taxon>Vertebrata</taxon>
        <taxon>Euteleostomi</taxon>
        <taxon>Actinopterygii</taxon>
        <taxon>Neopterygii</taxon>
        <taxon>Teleostei</taxon>
        <taxon>Neoteleostei</taxon>
        <taxon>Acanthomorphata</taxon>
        <taxon>Anabantaria</taxon>
        <taxon>Anabantiformes</taxon>
        <taxon>Anabantoidei</taxon>
        <taxon>Osphronemidae</taxon>
        <taxon>Betta</taxon>
    </lineage>
</organism>
<dbReference type="AlphaFoldDB" id="A0A9W2XJH5"/>
<dbReference type="InterPro" id="IPR036509">
    <property type="entry name" value="Met_Sox_Rdtase_MsrA_sf"/>
</dbReference>
<keyword evidence="3" id="KW-0560">Oxidoreductase</keyword>
<dbReference type="KEGG" id="bspl:114848872"/>
<dbReference type="OrthoDB" id="77405at2759"/>
<dbReference type="InterPro" id="IPR050162">
    <property type="entry name" value="MsrA_MetSO_reductase"/>
</dbReference>
<dbReference type="Proteomes" id="UP000515150">
    <property type="component" value="Chromosome 22"/>
</dbReference>
<dbReference type="PANTHER" id="PTHR42799:SF22">
    <property type="entry name" value="PEPTIDE-METHIONINE (S)-S-OXIDE REDUCTASE"/>
    <property type="match status" value="1"/>
</dbReference>
<dbReference type="GO" id="GO:0008113">
    <property type="term" value="F:peptide-methionine (S)-S-oxide reductase activity"/>
    <property type="evidence" value="ECO:0007669"/>
    <property type="project" value="UniProtKB-EC"/>
</dbReference>
<dbReference type="RefSeq" id="XP_055361799.1">
    <property type="nucleotide sequence ID" value="XM_055505824.1"/>
</dbReference>
<proteinExistence type="inferred from homology"/>
<sequence length="97" mass="10942">IVLMRRHATNGNPTVEPFPKDMENIMFGMGGFWGAERRFWRLPGVFSTQVGYAGGFNPNPTYLEVCTGLTGHPEVEGVVFSPLDISLEELLQRYHTR</sequence>
<dbReference type="SUPFAM" id="SSF55068">
    <property type="entry name" value="Peptide methionine sulfoxide reductase"/>
    <property type="match status" value="1"/>
</dbReference>
<dbReference type="GO" id="GO:0034599">
    <property type="term" value="P:cellular response to oxidative stress"/>
    <property type="evidence" value="ECO:0007669"/>
    <property type="project" value="TreeGrafter"/>
</dbReference>